<reference evidence="1 2" key="1">
    <citation type="journal article" date="2013" name="Curr. Biol.">
        <title>The Genome of the Foraminiferan Reticulomyxa filosa.</title>
        <authorList>
            <person name="Glockner G."/>
            <person name="Hulsmann N."/>
            <person name="Schleicher M."/>
            <person name="Noegel A.A."/>
            <person name="Eichinger L."/>
            <person name="Gallinger C."/>
            <person name="Pawlowski J."/>
            <person name="Sierra R."/>
            <person name="Euteneuer U."/>
            <person name="Pillet L."/>
            <person name="Moustafa A."/>
            <person name="Platzer M."/>
            <person name="Groth M."/>
            <person name="Szafranski K."/>
            <person name="Schliwa M."/>
        </authorList>
    </citation>
    <scope>NUCLEOTIDE SEQUENCE [LARGE SCALE GENOMIC DNA]</scope>
</reference>
<dbReference type="AlphaFoldDB" id="X6MS70"/>
<gene>
    <name evidence="1" type="ORF">RFI_20823</name>
</gene>
<dbReference type="Proteomes" id="UP000023152">
    <property type="component" value="Unassembled WGS sequence"/>
</dbReference>
<comment type="caution">
    <text evidence="1">The sequence shown here is derived from an EMBL/GenBank/DDBJ whole genome shotgun (WGS) entry which is preliminary data.</text>
</comment>
<proteinExistence type="predicted"/>
<keyword evidence="2" id="KW-1185">Reference proteome</keyword>
<name>X6MS70_RETFI</name>
<evidence type="ECO:0000313" key="1">
    <source>
        <dbReference type="EMBL" id="ETO16516.1"/>
    </source>
</evidence>
<dbReference type="EMBL" id="ASPP01018165">
    <property type="protein sequence ID" value="ETO16516.1"/>
    <property type="molecule type" value="Genomic_DNA"/>
</dbReference>
<accession>X6MS70</accession>
<evidence type="ECO:0000313" key="2">
    <source>
        <dbReference type="Proteomes" id="UP000023152"/>
    </source>
</evidence>
<organism evidence="1 2">
    <name type="scientific">Reticulomyxa filosa</name>
    <dbReference type="NCBI Taxonomy" id="46433"/>
    <lineage>
        <taxon>Eukaryota</taxon>
        <taxon>Sar</taxon>
        <taxon>Rhizaria</taxon>
        <taxon>Retaria</taxon>
        <taxon>Foraminifera</taxon>
        <taxon>Monothalamids</taxon>
        <taxon>Reticulomyxidae</taxon>
        <taxon>Reticulomyxa</taxon>
    </lineage>
</organism>
<protein>
    <submittedName>
        <fullName evidence="1">Uncharacterized protein</fullName>
    </submittedName>
</protein>
<sequence>MKFPSEQTKKAFVRWPTRNNMPTGKIKQYIVQHKTTKLGVFFGFVLWTPFWGKERLRMLHDQTRRNVEETLKKRIEQGLAAFQSELKPNTNINVFPLKDKPEEWYVDFILLLVSKEKKKKNDPKKVLLYVVVIGSELEWKGISTYGQKLEVLQIPPTIEIASPIAQSNILSNHPYVLDVNHKLIVKLPLLQCMQKKKKIKTTKTIA</sequence>